<dbReference type="EMBL" id="KZ995234">
    <property type="protein sequence ID" value="RKO91093.1"/>
    <property type="molecule type" value="Genomic_DNA"/>
</dbReference>
<keyword evidence="3" id="KW-1185">Reference proteome</keyword>
<dbReference type="Proteomes" id="UP000269721">
    <property type="component" value="Unassembled WGS sequence"/>
</dbReference>
<protein>
    <submittedName>
        <fullName evidence="2">Uncharacterized protein</fullName>
    </submittedName>
</protein>
<dbReference type="AlphaFoldDB" id="A0A4P9WGY1"/>
<gene>
    <name evidence="2" type="ORF">BDK51DRAFT_45385</name>
</gene>
<feature type="region of interest" description="Disordered" evidence="1">
    <location>
        <begin position="1"/>
        <end position="40"/>
    </location>
</feature>
<sequence>MGVHKATAERMGGPPLDGASSVSGTNLRSASGEFQGHPEVEARLAKGPAAQGVAGATTSSALRELVVQVYGLGSPIAARNAPDKEDGERQSVLQTPTPNTLARPMSERLGTGTTGTFEFQVRDSGASDKISPCKVCPPLSLFNRLLTESLSSTTRWSLRPFTVFDLGHTLAPHMHCATLPPWNEDENAIILLSRGGQRTDFR</sequence>
<reference evidence="3" key="1">
    <citation type="journal article" date="2018" name="Nat. Microbiol.">
        <title>Leveraging single-cell genomics to expand the fungal tree of life.</title>
        <authorList>
            <person name="Ahrendt S.R."/>
            <person name="Quandt C.A."/>
            <person name="Ciobanu D."/>
            <person name="Clum A."/>
            <person name="Salamov A."/>
            <person name="Andreopoulos B."/>
            <person name="Cheng J.F."/>
            <person name="Woyke T."/>
            <person name="Pelin A."/>
            <person name="Henrissat B."/>
            <person name="Reynolds N.K."/>
            <person name="Benny G.L."/>
            <person name="Smith M.E."/>
            <person name="James T.Y."/>
            <person name="Grigoriev I.V."/>
        </authorList>
    </citation>
    <scope>NUCLEOTIDE SEQUENCE [LARGE SCALE GENOMIC DNA]</scope>
</reference>
<feature type="compositionally biased region" description="Polar residues" evidence="1">
    <location>
        <begin position="91"/>
        <end position="100"/>
    </location>
</feature>
<proteinExistence type="predicted"/>
<organism evidence="2 3">
    <name type="scientific">Blyttiomyces helicus</name>
    <dbReference type="NCBI Taxonomy" id="388810"/>
    <lineage>
        <taxon>Eukaryota</taxon>
        <taxon>Fungi</taxon>
        <taxon>Fungi incertae sedis</taxon>
        <taxon>Chytridiomycota</taxon>
        <taxon>Chytridiomycota incertae sedis</taxon>
        <taxon>Chytridiomycetes</taxon>
        <taxon>Chytridiomycetes incertae sedis</taxon>
        <taxon>Blyttiomyces</taxon>
    </lineage>
</organism>
<evidence type="ECO:0000256" key="1">
    <source>
        <dbReference type="SAM" id="MobiDB-lite"/>
    </source>
</evidence>
<feature type="region of interest" description="Disordered" evidence="1">
    <location>
        <begin position="78"/>
        <end position="113"/>
    </location>
</feature>
<name>A0A4P9WGY1_9FUNG</name>
<accession>A0A4P9WGY1</accession>
<feature type="compositionally biased region" description="Polar residues" evidence="1">
    <location>
        <begin position="20"/>
        <end position="29"/>
    </location>
</feature>
<evidence type="ECO:0000313" key="2">
    <source>
        <dbReference type="EMBL" id="RKO91093.1"/>
    </source>
</evidence>
<evidence type="ECO:0000313" key="3">
    <source>
        <dbReference type="Proteomes" id="UP000269721"/>
    </source>
</evidence>